<dbReference type="EC" id="3.4.14.5" evidence="2"/>
<evidence type="ECO:0000256" key="2">
    <source>
        <dbReference type="ARBA" id="ARBA00012062"/>
    </source>
</evidence>
<keyword evidence="10" id="KW-1185">Reference proteome</keyword>
<dbReference type="InterPro" id="IPR002469">
    <property type="entry name" value="Peptidase_S9B_N"/>
</dbReference>
<dbReference type="GeneTree" id="ENSGT00940000158174"/>
<dbReference type="GO" id="GO:0008236">
    <property type="term" value="F:serine-type peptidase activity"/>
    <property type="evidence" value="ECO:0007669"/>
    <property type="project" value="UniProtKB-KW"/>
</dbReference>
<reference evidence="9" key="3">
    <citation type="submission" date="2025-09" db="UniProtKB">
        <authorList>
            <consortium name="Ensembl"/>
        </authorList>
    </citation>
    <scope>IDENTIFICATION</scope>
</reference>
<dbReference type="GO" id="GO:0006508">
    <property type="term" value="P:proteolysis"/>
    <property type="evidence" value="ECO:0007669"/>
    <property type="project" value="UniProtKB-KW"/>
</dbReference>
<proteinExistence type="predicted"/>
<dbReference type="Proteomes" id="UP000472272">
    <property type="component" value="Chromosome 18"/>
</dbReference>
<evidence type="ECO:0000256" key="1">
    <source>
        <dbReference type="ARBA" id="ARBA00001257"/>
    </source>
</evidence>
<protein>
    <recommendedName>
        <fullName evidence="2">dipeptidyl-peptidase IV</fullName>
        <ecNumber evidence="2">3.4.14.5</ecNumber>
    </recommendedName>
</protein>
<keyword evidence="4" id="KW-0645">Protease</keyword>
<dbReference type="Pfam" id="PF19520">
    <property type="entry name" value="Dpp_8_9_N"/>
    <property type="match status" value="1"/>
</dbReference>
<accession>A0A670KF66</accession>
<dbReference type="GO" id="GO:0008239">
    <property type="term" value="F:dipeptidyl-peptidase activity"/>
    <property type="evidence" value="ECO:0007669"/>
    <property type="project" value="UniProtKB-EC"/>
</dbReference>
<dbReference type="Ensembl" id="ENSPMRT00000036355.1">
    <property type="protein sequence ID" value="ENSPMRP00000034264.1"/>
    <property type="gene ID" value="ENSPMRG00000022243.1"/>
</dbReference>
<evidence type="ECO:0000313" key="9">
    <source>
        <dbReference type="Ensembl" id="ENSPMRP00000034264.1"/>
    </source>
</evidence>
<dbReference type="GO" id="GO:0004177">
    <property type="term" value="F:aminopeptidase activity"/>
    <property type="evidence" value="ECO:0007669"/>
    <property type="project" value="UniProtKB-KW"/>
</dbReference>
<dbReference type="OMA" id="YACKGRE"/>
<evidence type="ECO:0000256" key="6">
    <source>
        <dbReference type="ARBA" id="ARBA00022825"/>
    </source>
</evidence>
<feature type="domain" description="Dipeptidyl peptidase 8 /9 ,N-terminal" evidence="8">
    <location>
        <begin position="32"/>
        <end position="120"/>
    </location>
</feature>
<organism evidence="9 10">
    <name type="scientific">Podarcis muralis</name>
    <name type="common">Wall lizard</name>
    <name type="synonym">Lacerta muralis</name>
    <dbReference type="NCBI Taxonomy" id="64176"/>
    <lineage>
        <taxon>Eukaryota</taxon>
        <taxon>Metazoa</taxon>
        <taxon>Chordata</taxon>
        <taxon>Craniata</taxon>
        <taxon>Vertebrata</taxon>
        <taxon>Euteleostomi</taxon>
        <taxon>Lepidosauria</taxon>
        <taxon>Squamata</taxon>
        <taxon>Bifurcata</taxon>
        <taxon>Unidentata</taxon>
        <taxon>Episquamata</taxon>
        <taxon>Laterata</taxon>
        <taxon>Lacertibaenia</taxon>
        <taxon>Lacertidae</taxon>
        <taxon>Podarcis</taxon>
    </lineage>
</organism>
<comment type="catalytic activity">
    <reaction evidence="1">
        <text>Release of an N-terminal dipeptide, Xaa-Yaa-|-Zaa-, from a polypeptide, preferentially when Yaa is Pro, provided Zaa is neither Pro nor hydroxyproline.</text>
        <dbReference type="EC" id="3.4.14.5"/>
    </reaction>
</comment>
<keyword evidence="5" id="KW-0378">Hydrolase</keyword>
<dbReference type="Gene3D" id="2.140.10.30">
    <property type="entry name" value="Dipeptidylpeptidase IV, N-terminal domain"/>
    <property type="match status" value="1"/>
</dbReference>
<dbReference type="InterPro" id="IPR045785">
    <property type="entry name" value="Dpp_8/9_N"/>
</dbReference>
<feature type="domain" description="Dipeptidylpeptidase IV N-terminal" evidence="7">
    <location>
        <begin position="131"/>
        <end position="206"/>
    </location>
</feature>
<reference evidence="9 10" key="1">
    <citation type="journal article" date="2019" name="Proc. Natl. Acad. Sci. U.S.A.">
        <title>Regulatory changes in pterin and carotenoid genes underlie balanced color polymorphisms in the wall lizard.</title>
        <authorList>
            <person name="Andrade P."/>
            <person name="Pinho C."/>
            <person name="Perez I de Lanuza G."/>
            <person name="Afonso S."/>
            <person name="Brejcha J."/>
            <person name="Rubin C.J."/>
            <person name="Wallerman O."/>
            <person name="Pereira P."/>
            <person name="Sabatino S.J."/>
            <person name="Bellati A."/>
            <person name="Pellitteri-Rosa D."/>
            <person name="Bosakova Z."/>
            <person name="Bunikis I."/>
            <person name="Carretero M.A."/>
            <person name="Feiner N."/>
            <person name="Marsik P."/>
            <person name="Pauperio F."/>
            <person name="Salvi D."/>
            <person name="Soler L."/>
            <person name="While G.M."/>
            <person name="Uller T."/>
            <person name="Font E."/>
            <person name="Andersson L."/>
            <person name="Carneiro M."/>
        </authorList>
    </citation>
    <scope>NUCLEOTIDE SEQUENCE</scope>
</reference>
<evidence type="ECO:0000256" key="3">
    <source>
        <dbReference type="ARBA" id="ARBA00022438"/>
    </source>
</evidence>
<dbReference type="Pfam" id="PF00930">
    <property type="entry name" value="DPPIV_N"/>
    <property type="match status" value="1"/>
</dbReference>
<keyword evidence="3" id="KW-0031">Aminopeptidase</keyword>
<evidence type="ECO:0000256" key="4">
    <source>
        <dbReference type="ARBA" id="ARBA00022670"/>
    </source>
</evidence>
<keyword evidence="6" id="KW-0720">Serine protease</keyword>
<sequence length="301" mass="33093">MKECSHSLIAPPACLTNSGGRLKMTAVDALSDSSDAVEMEDTSASHFQVEKHSWEGLRDIIHSSRKYTGMITEESSPHSHRLNAIRSRENSLLYSEIPKKVRKEALLLLSWKQMLDHFQVRRTPHHGIESGLFLFQASNSLFHCRDGGKNGFMVSPMKPLEIKTQCSGPRMDPKICSANPSFFSFINNNDLWVASIETGEERRLTYCQKGEPRPVVRDDGNCSSKTAGGPRLGNTELRQLLLASVLGGNAGDEVKLCPFRLLPKHHGVSSLCAPPSNHSSSDHCCGCTASLSVSRHCGHLG</sequence>
<evidence type="ECO:0000259" key="7">
    <source>
        <dbReference type="Pfam" id="PF00930"/>
    </source>
</evidence>
<evidence type="ECO:0000256" key="5">
    <source>
        <dbReference type="ARBA" id="ARBA00022801"/>
    </source>
</evidence>
<evidence type="ECO:0000313" key="10">
    <source>
        <dbReference type="Proteomes" id="UP000472272"/>
    </source>
</evidence>
<dbReference type="AlphaFoldDB" id="A0A670KF66"/>
<name>A0A670KF66_PODMU</name>
<evidence type="ECO:0000259" key="8">
    <source>
        <dbReference type="Pfam" id="PF19520"/>
    </source>
</evidence>
<reference evidence="9" key="2">
    <citation type="submission" date="2025-08" db="UniProtKB">
        <authorList>
            <consortium name="Ensembl"/>
        </authorList>
    </citation>
    <scope>IDENTIFICATION</scope>
</reference>